<feature type="region of interest" description="Disordered" evidence="1">
    <location>
        <begin position="1"/>
        <end position="71"/>
    </location>
</feature>
<dbReference type="AlphaFoldDB" id="A0A3N4HZX1"/>
<protein>
    <submittedName>
        <fullName evidence="2">Uncharacterized protein</fullName>
    </submittedName>
</protein>
<organism evidence="2 3">
    <name type="scientific">Ascobolus immersus RN42</name>
    <dbReference type="NCBI Taxonomy" id="1160509"/>
    <lineage>
        <taxon>Eukaryota</taxon>
        <taxon>Fungi</taxon>
        <taxon>Dikarya</taxon>
        <taxon>Ascomycota</taxon>
        <taxon>Pezizomycotina</taxon>
        <taxon>Pezizomycetes</taxon>
        <taxon>Pezizales</taxon>
        <taxon>Ascobolaceae</taxon>
        <taxon>Ascobolus</taxon>
    </lineage>
</organism>
<evidence type="ECO:0000313" key="3">
    <source>
        <dbReference type="Proteomes" id="UP000275078"/>
    </source>
</evidence>
<sequence>MSPTLQLLTASLSSGHHTQTAHESLAPNSHTTQSYDSHTHPSISDIPRPGLAPRNPSDSPSSLYPQTSGNGNPLVDILRIHACATETSTEYRGLSTLHGILLGHHRLTVRAGNSAHA</sequence>
<accession>A0A3N4HZX1</accession>
<gene>
    <name evidence="2" type="ORF">BJ508DRAFT_329664</name>
</gene>
<reference evidence="2 3" key="1">
    <citation type="journal article" date="2018" name="Nat. Ecol. Evol.">
        <title>Pezizomycetes genomes reveal the molecular basis of ectomycorrhizal truffle lifestyle.</title>
        <authorList>
            <person name="Murat C."/>
            <person name="Payen T."/>
            <person name="Noel B."/>
            <person name="Kuo A."/>
            <person name="Morin E."/>
            <person name="Chen J."/>
            <person name="Kohler A."/>
            <person name="Krizsan K."/>
            <person name="Balestrini R."/>
            <person name="Da Silva C."/>
            <person name="Montanini B."/>
            <person name="Hainaut M."/>
            <person name="Levati E."/>
            <person name="Barry K.W."/>
            <person name="Belfiori B."/>
            <person name="Cichocki N."/>
            <person name="Clum A."/>
            <person name="Dockter R.B."/>
            <person name="Fauchery L."/>
            <person name="Guy J."/>
            <person name="Iotti M."/>
            <person name="Le Tacon F."/>
            <person name="Lindquist E.A."/>
            <person name="Lipzen A."/>
            <person name="Malagnac F."/>
            <person name="Mello A."/>
            <person name="Molinier V."/>
            <person name="Miyauchi S."/>
            <person name="Poulain J."/>
            <person name="Riccioni C."/>
            <person name="Rubini A."/>
            <person name="Sitrit Y."/>
            <person name="Splivallo R."/>
            <person name="Traeger S."/>
            <person name="Wang M."/>
            <person name="Zifcakova L."/>
            <person name="Wipf D."/>
            <person name="Zambonelli A."/>
            <person name="Paolocci F."/>
            <person name="Nowrousian M."/>
            <person name="Ottonello S."/>
            <person name="Baldrian P."/>
            <person name="Spatafora J.W."/>
            <person name="Henrissat B."/>
            <person name="Nagy L.G."/>
            <person name="Aury J.M."/>
            <person name="Wincker P."/>
            <person name="Grigoriev I.V."/>
            <person name="Bonfante P."/>
            <person name="Martin F.M."/>
        </authorList>
    </citation>
    <scope>NUCLEOTIDE SEQUENCE [LARGE SCALE GENOMIC DNA]</scope>
    <source>
        <strain evidence="2 3">RN42</strain>
    </source>
</reference>
<evidence type="ECO:0000313" key="2">
    <source>
        <dbReference type="EMBL" id="RPA78018.1"/>
    </source>
</evidence>
<name>A0A3N4HZX1_ASCIM</name>
<dbReference type="Proteomes" id="UP000275078">
    <property type="component" value="Unassembled WGS sequence"/>
</dbReference>
<keyword evidence="3" id="KW-1185">Reference proteome</keyword>
<evidence type="ECO:0000256" key="1">
    <source>
        <dbReference type="SAM" id="MobiDB-lite"/>
    </source>
</evidence>
<dbReference type="EMBL" id="ML119717">
    <property type="protein sequence ID" value="RPA78018.1"/>
    <property type="molecule type" value="Genomic_DNA"/>
</dbReference>
<proteinExistence type="predicted"/>
<feature type="compositionally biased region" description="Polar residues" evidence="1">
    <location>
        <begin position="1"/>
        <end position="42"/>
    </location>
</feature>
<feature type="compositionally biased region" description="Polar residues" evidence="1">
    <location>
        <begin position="56"/>
        <end position="71"/>
    </location>
</feature>